<dbReference type="Pfam" id="PF03938">
    <property type="entry name" value="OmpH"/>
    <property type="match status" value="1"/>
</dbReference>
<organism evidence="4 5">
    <name type="scientific">Flaviramulus basaltis</name>
    <dbReference type="NCBI Taxonomy" id="369401"/>
    <lineage>
        <taxon>Bacteria</taxon>
        <taxon>Pseudomonadati</taxon>
        <taxon>Bacteroidota</taxon>
        <taxon>Flavobacteriia</taxon>
        <taxon>Flavobacteriales</taxon>
        <taxon>Flavobacteriaceae</taxon>
        <taxon>Flaviramulus</taxon>
    </lineage>
</organism>
<dbReference type="AlphaFoldDB" id="A0A1K2ICJ6"/>
<keyword evidence="2 3" id="KW-0732">Signal</keyword>
<dbReference type="EMBL" id="FPKV01000001">
    <property type="protein sequence ID" value="SFZ90156.1"/>
    <property type="molecule type" value="Genomic_DNA"/>
</dbReference>
<dbReference type="InterPro" id="IPR005632">
    <property type="entry name" value="Chaperone_Skp"/>
</dbReference>
<sequence>MKNIVYVALAMLVLSSCAKPNKIGFVDNGIVINDFQDKKDIEAKYEIKKQAFQKKFDSIDQAFQTEVEAFQTAANKMSQTKAQEKYQELGQKKQYQDQQKQMEAQQFQQSFQTEIDSVIVKVKAFVKEYGKSNGYTYILGTSDAASNVLYGTDENDLTQTILDALNAKSKEE</sequence>
<dbReference type="PANTHER" id="PTHR35089:SF1">
    <property type="entry name" value="CHAPERONE PROTEIN SKP"/>
    <property type="match status" value="1"/>
</dbReference>
<dbReference type="SMART" id="SM00935">
    <property type="entry name" value="OmpH"/>
    <property type="match status" value="1"/>
</dbReference>
<dbReference type="SUPFAM" id="SSF111384">
    <property type="entry name" value="OmpH-like"/>
    <property type="match status" value="1"/>
</dbReference>
<gene>
    <name evidence="4" type="ORF">SAMN05428642_101772</name>
</gene>
<evidence type="ECO:0000256" key="1">
    <source>
        <dbReference type="ARBA" id="ARBA00009091"/>
    </source>
</evidence>
<dbReference type="RefSeq" id="WP_072400412.1">
    <property type="nucleotide sequence ID" value="NZ_FPKV01000001.1"/>
</dbReference>
<proteinExistence type="inferred from homology"/>
<keyword evidence="5" id="KW-1185">Reference proteome</keyword>
<evidence type="ECO:0000256" key="3">
    <source>
        <dbReference type="SAM" id="SignalP"/>
    </source>
</evidence>
<dbReference type="PROSITE" id="PS51257">
    <property type="entry name" value="PROKAR_LIPOPROTEIN"/>
    <property type="match status" value="1"/>
</dbReference>
<evidence type="ECO:0000313" key="5">
    <source>
        <dbReference type="Proteomes" id="UP000182544"/>
    </source>
</evidence>
<dbReference type="Proteomes" id="UP000182544">
    <property type="component" value="Unassembled WGS sequence"/>
</dbReference>
<dbReference type="Gene3D" id="3.30.910.20">
    <property type="entry name" value="Skp domain"/>
    <property type="match status" value="1"/>
</dbReference>
<reference evidence="4 5" key="1">
    <citation type="submission" date="2016-10" db="EMBL/GenBank/DDBJ databases">
        <authorList>
            <person name="de Groot N.N."/>
        </authorList>
    </citation>
    <scope>NUCLEOTIDE SEQUENCE [LARGE SCALE GENOMIC DNA]</scope>
    <source>
        <strain evidence="4 5">DSM 18180</strain>
    </source>
</reference>
<dbReference type="OrthoDB" id="1145062at2"/>
<feature type="chain" id="PRO_5013086148" evidence="3">
    <location>
        <begin position="19"/>
        <end position="172"/>
    </location>
</feature>
<evidence type="ECO:0000313" key="4">
    <source>
        <dbReference type="EMBL" id="SFZ90156.1"/>
    </source>
</evidence>
<evidence type="ECO:0000256" key="2">
    <source>
        <dbReference type="ARBA" id="ARBA00022729"/>
    </source>
</evidence>
<name>A0A1K2ICJ6_9FLAO</name>
<dbReference type="GO" id="GO:0051082">
    <property type="term" value="F:unfolded protein binding"/>
    <property type="evidence" value="ECO:0007669"/>
    <property type="project" value="InterPro"/>
</dbReference>
<feature type="signal peptide" evidence="3">
    <location>
        <begin position="1"/>
        <end position="18"/>
    </location>
</feature>
<dbReference type="InterPro" id="IPR024930">
    <property type="entry name" value="Skp_dom_sf"/>
</dbReference>
<dbReference type="STRING" id="369401.SAMN05428642_101772"/>
<comment type="similarity">
    <text evidence="1">Belongs to the Skp family.</text>
</comment>
<dbReference type="GO" id="GO:0005829">
    <property type="term" value="C:cytosol"/>
    <property type="evidence" value="ECO:0007669"/>
    <property type="project" value="TreeGrafter"/>
</dbReference>
<protein>
    <submittedName>
        <fullName evidence="4">Outer membrane protein</fullName>
    </submittedName>
</protein>
<dbReference type="GO" id="GO:0050821">
    <property type="term" value="P:protein stabilization"/>
    <property type="evidence" value="ECO:0007669"/>
    <property type="project" value="TreeGrafter"/>
</dbReference>
<accession>A0A1K2ICJ6</accession>
<dbReference type="PANTHER" id="PTHR35089">
    <property type="entry name" value="CHAPERONE PROTEIN SKP"/>
    <property type="match status" value="1"/>
</dbReference>